<keyword evidence="9" id="KW-1133">Transmembrane helix</keyword>
<dbReference type="GO" id="GO:0007189">
    <property type="term" value="P:adenylate cyclase-activating G protein-coupled receptor signaling pathway"/>
    <property type="evidence" value="ECO:0007669"/>
    <property type="project" value="TreeGrafter"/>
</dbReference>
<dbReference type="GO" id="GO:0005524">
    <property type="term" value="F:ATP binding"/>
    <property type="evidence" value="ECO:0007669"/>
    <property type="project" value="UniProtKB-KW"/>
</dbReference>
<keyword evidence="6" id="KW-0547">Nucleotide-binding</keyword>
<feature type="domain" description="Guanylate cyclase" evidence="12">
    <location>
        <begin position="24"/>
        <end position="152"/>
    </location>
</feature>
<comment type="catalytic activity">
    <reaction evidence="1">
        <text>ATP = 3',5'-cyclic AMP + diphosphate</text>
        <dbReference type="Rhea" id="RHEA:15389"/>
        <dbReference type="ChEBI" id="CHEBI:30616"/>
        <dbReference type="ChEBI" id="CHEBI:33019"/>
        <dbReference type="ChEBI" id="CHEBI:58165"/>
        <dbReference type="EC" id="4.6.1.1"/>
    </reaction>
</comment>
<dbReference type="InterPro" id="IPR029787">
    <property type="entry name" value="Nucleotide_cyclase"/>
</dbReference>
<dbReference type="InterPro" id="IPR001054">
    <property type="entry name" value="A/G_cyclase"/>
</dbReference>
<evidence type="ECO:0000256" key="8">
    <source>
        <dbReference type="ARBA" id="ARBA00022842"/>
    </source>
</evidence>
<evidence type="ECO:0000259" key="12">
    <source>
        <dbReference type="PROSITE" id="PS50125"/>
    </source>
</evidence>
<organism evidence="13 14">
    <name type="scientific">Naegleria fowleri</name>
    <name type="common">Brain eating amoeba</name>
    <dbReference type="NCBI Taxonomy" id="5763"/>
    <lineage>
        <taxon>Eukaryota</taxon>
        <taxon>Discoba</taxon>
        <taxon>Heterolobosea</taxon>
        <taxon>Tetramitia</taxon>
        <taxon>Eutetramitia</taxon>
        <taxon>Vahlkampfiidae</taxon>
        <taxon>Naegleria</taxon>
    </lineage>
</organism>
<evidence type="ECO:0000313" key="14">
    <source>
        <dbReference type="Proteomes" id="UP000444721"/>
    </source>
</evidence>
<sequence length="253" mass="28117">MPESIAQRLIAGETFISDKYEEVTCFFSDLYGLLDLNLSAFELVQTLNLIIHQFDDLTLTLNLEKIKTIGSKYFCCGGLKQDSAAELPHWERMFDFSIQLFDIVESFREENGLNIGLKVGMHVGPVVAGICGTLKYAFDIWGDTVNTASRMESTCPKGHIQVTSICYQKLKDKYKFSEQSVEVKGKGLMQTFLFKPERNSSNGVLLLNTEPISSSDSLGSKPSLKALLVGSPLRNAIQDLLVSNSNEEGTHQD</sequence>
<comment type="subcellular location">
    <subcellularLocation>
        <location evidence="2">Membrane</location>
        <topology evidence="2">Multi-pass membrane protein</topology>
    </subcellularLocation>
</comment>
<evidence type="ECO:0000313" key="13">
    <source>
        <dbReference type="EMBL" id="KAF0973018.1"/>
    </source>
</evidence>
<evidence type="ECO:0000256" key="5">
    <source>
        <dbReference type="ARBA" id="ARBA00022723"/>
    </source>
</evidence>
<keyword evidence="4" id="KW-0812">Transmembrane</keyword>
<evidence type="ECO:0000256" key="6">
    <source>
        <dbReference type="ARBA" id="ARBA00022741"/>
    </source>
</evidence>
<dbReference type="EMBL" id="VFQX01000063">
    <property type="protein sequence ID" value="KAF0973018.1"/>
    <property type="molecule type" value="Genomic_DNA"/>
</dbReference>
<dbReference type="AlphaFoldDB" id="A0A6A5BGB3"/>
<dbReference type="Proteomes" id="UP000444721">
    <property type="component" value="Unassembled WGS sequence"/>
</dbReference>
<evidence type="ECO:0000256" key="10">
    <source>
        <dbReference type="ARBA" id="ARBA00023136"/>
    </source>
</evidence>
<dbReference type="PROSITE" id="PS50125">
    <property type="entry name" value="GUANYLATE_CYCLASE_2"/>
    <property type="match status" value="1"/>
</dbReference>
<accession>A0A6A5BGB3</accession>
<dbReference type="PANTHER" id="PTHR45627">
    <property type="entry name" value="ADENYLATE CYCLASE TYPE 1"/>
    <property type="match status" value="1"/>
</dbReference>
<evidence type="ECO:0000256" key="1">
    <source>
        <dbReference type="ARBA" id="ARBA00001593"/>
    </source>
</evidence>
<proteinExistence type="predicted"/>
<dbReference type="GO" id="GO:0035556">
    <property type="term" value="P:intracellular signal transduction"/>
    <property type="evidence" value="ECO:0007669"/>
    <property type="project" value="InterPro"/>
</dbReference>
<dbReference type="RefSeq" id="XP_044557731.1">
    <property type="nucleotide sequence ID" value="XM_044712562.1"/>
</dbReference>
<evidence type="ECO:0000256" key="4">
    <source>
        <dbReference type="ARBA" id="ARBA00022692"/>
    </source>
</evidence>
<keyword evidence="8" id="KW-0460">Magnesium</keyword>
<dbReference type="Pfam" id="PF00211">
    <property type="entry name" value="Guanylate_cyc"/>
    <property type="match status" value="1"/>
</dbReference>
<comment type="caution">
    <text evidence="13">The sequence shown here is derived from an EMBL/GenBank/DDBJ whole genome shotgun (WGS) entry which is preliminary data.</text>
</comment>
<keyword evidence="10" id="KW-0472">Membrane</keyword>
<dbReference type="SMART" id="SM00044">
    <property type="entry name" value="CYCc"/>
    <property type="match status" value="1"/>
</dbReference>
<keyword evidence="5" id="KW-0479">Metal-binding</keyword>
<keyword evidence="7" id="KW-0067">ATP-binding</keyword>
<evidence type="ECO:0000256" key="11">
    <source>
        <dbReference type="ARBA" id="ARBA00023239"/>
    </source>
</evidence>
<keyword evidence="14" id="KW-1185">Reference proteome</keyword>
<dbReference type="GO" id="GO:0005886">
    <property type="term" value="C:plasma membrane"/>
    <property type="evidence" value="ECO:0007669"/>
    <property type="project" value="TreeGrafter"/>
</dbReference>
<dbReference type="VEuPathDB" id="AmoebaDB:FDP41_008682"/>
<dbReference type="Gene3D" id="3.30.70.1230">
    <property type="entry name" value="Nucleotide cyclase"/>
    <property type="match status" value="1"/>
</dbReference>
<protein>
    <recommendedName>
        <fullName evidence="3">adenylate cyclase</fullName>
        <ecNumber evidence="3">4.6.1.1</ecNumber>
    </recommendedName>
</protein>
<evidence type="ECO:0000256" key="2">
    <source>
        <dbReference type="ARBA" id="ARBA00004141"/>
    </source>
</evidence>
<keyword evidence="11" id="KW-0456">Lyase</keyword>
<dbReference type="GO" id="GO:0009190">
    <property type="term" value="P:cyclic nucleotide biosynthetic process"/>
    <property type="evidence" value="ECO:0007669"/>
    <property type="project" value="InterPro"/>
</dbReference>
<dbReference type="GeneID" id="68115900"/>
<dbReference type="SUPFAM" id="SSF55073">
    <property type="entry name" value="Nucleotide cyclase"/>
    <property type="match status" value="1"/>
</dbReference>
<dbReference type="VEuPathDB" id="AmoebaDB:NF0093650"/>
<evidence type="ECO:0000256" key="9">
    <source>
        <dbReference type="ARBA" id="ARBA00022989"/>
    </source>
</evidence>
<gene>
    <name evidence="13" type="ORF">FDP41_008682</name>
</gene>
<name>A0A6A5BGB3_NAEFO</name>
<dbReference type="CDD" id="cd07302">
    <property type="entry name" value="CHD"/>
    <property type="match status" value="1"/>
</dbReference>
<reference evidence="13 14" key="1">
    <citation type="journal article" date="2019" name="Sci. Rep.">
        <title>Nanopore sequencing improves the draft genome of the human pathogenic amoeba Naegleria fowleri.</title>
        <authorList>
            <person name="Liechti N."/>
            <person name="Schurch N."/>
            <person name="Bruggmann R."/>
            <person name="Wittwer M."/>
        </authorList>
    </citation>
    <scope>NUCLEOTIDE SEQUENCE [LARGE SCALE GENOMIC DNA]</scope>
    <source>
        <strain evidence="13 14">ATCC 30894</strain>
    </source>
</reference>
<dbReference type="OrthoDB" id="1890790at2759"/>
<dbReference type="GO" id="GO:0046872">
    <property type="term" value="F:metal ion binding"/>
    <property type="evidence" value="ECO:0007669"/>
    <property type="project" value="UniProtKB-KW"/>
</dbReference>
<dbReference type="PANTHER" id="PTHR45627:SF12">
    <property type="entry name" value="ADENYLATE CYCLASE TYPE 2"/>
    <property type="match status" value="1"/>
</dbReference>
<evidence type="ECO:0000256" key="3">
    <source>
        <dbReference type="ARBA" id="ARBA00012201"/>
    </source>
</evidence>
<dbReference type="VEuPathDB" id="AmoebaDB:NfTy_007940"/>
<dbReference type="EC" id="4.6.1.1" evidence="3"/>
<dbReference type="GO" id="GO:0004016">
    <property type="term" value="F:adenylate cyclase activity"/>
    <property type="evidence" value="ECO:0007669"/>
    <property type="project" value="UniProtKB-EC"/>
</dbReference>
<evidence type="ECO:0000256" key="7">
    <source>
        <dbReference type="ARBA" id="ARBA00022840"/>
    </source>
</evidence>